<keyword evidence="4" id="KW-1185">Reference proteome</keyword>
<feature type="compositionally biased region" description="Low complexity" evidence="1">
    <location>
        <begin position="20"/>
        <end position="32"/>
    </location>
</feature>
<evidence type="ECO:0000313" key="3">
    <source>
        <dbReference type="EMBL" id="KAJ1719081.1"/>
    </source>
</evidence>
<dbReference type="OrthoDB" id="5567786at2759"/>
<accession>A0A9W8CP22</accession>
<sequence>MQIFATLLIAASAVIAQQVGSSSDGKGSSAPSAVSHPNENNGWQAQNTLFSNGNSGGNVFSGLQGNTFDSSVSNVAFDDNNAVNPSQSQTSGNTGSTANGAGNHIGDVIPGAPQVVGLAAPFLDNYAGFHKRDVEFNNLFNGQGHGHFHEVYPELGYPVAVAGGYPRPDGFVVGQGFYGF</sequence>
<feature type="compositionally biased region" description="Polar residues" evidence="1">
    <location>
        <begin position="35"/>
        <end position="49"/>
    </location>
</feature>
<evidence type="ECO:0000256" key="2">
    <source>
        <dbReference type="SAM" id="SignalP"/>
    </source>
</evidence>
<evidence type="ECO:0000313" key="4">
    <source>
        <dbReference type="Proteomes" id="UP001149813"/>
    </source>
</evidence>
<dbReference type="Proteomes" id="UP001149813">
    <property type="component" value="Unassembled WGS sequence"/>
</dbReference>
<organism evidence="3 4">
    <name type="scientific">Coemansia erecta</name>
    <dbReference type="NCBI Taxonomy" id="147472"/>
    <lineage>
        <taxon>Eukaryota</taxon>
        <taxon>Fungi</taxon>
        <taxon>Fungi incertae sedis</taxon>
        <taxon>Zoopagomycota</taxon>
        <taxon>Kickxellomycotina</taxon>
        <taxon>Kickxellomycetes</taxon>
        <taxon>Kickxellales</taxon>
        <taxon>Kickxellaceae</taxon>
        <taxon>Coemansia</taxon>
    </lineage>
</organism>
<comment type="caution">
    <text evidence="3">The sequence shown here is derived from an EMBL/GenBank/DDBJ whole genome shotgun (WGS) entry which is preliminary data.</text>
</comment>
<reference evidence="3" key="1">
    <citation type="submission" date="2022-07" db="EMBL/GenBank/DDBJ databases">
        <title>Phylogenomic reconstructions and comparative analyses of Kickxellomycotina fungi.</title>
        <authorList>
            <person name="Reynolds N.K."/>
            <person name="Stajich J.E."/>
            <person name="Barry K."/>
            <person name="Grigoriev I.V."/>
            <person name="Crous P."/>
            <person name="Smith M.E."/>
        </authorList>
    </citation>
    <scope>NUCLEOTIDE SEQUENCE</scope>
    <source>
        <strain evidence="3">NBRC 32514</strain>
    </source>
</reference>
<evidence type="ECO:0000256" key="1">
    <source>
        <dbReference type="SAM" id="MobiDB-lite"/>
    </source>
</evidence>
<evidence type="ECO:0008006" key="5">
    <source>
        <dbReference type="Google" id="ProtNLM"/>
    </source>
</evidence>
<protein>
    <recommendedName>
        <fullName evidence="5">Secreted protein</fullName>
    </recommendedName>
</protein>
<feature type="compositionally biased region" description="Low complexity" evidence="1">
    <location>
        <begin position="86"/>
        <end position="102"/>
    </location>
</feature>
<keyword evidence="2" id="KW-0732">Signal</keyword>
<dbReference type="AlphaFoldDB" id="A0A9W8CP22"/>
<feature type="chain" id="PRO_5040749461" description="Secreted protein" evidence="2">
    <location>
        <begin position="17"/>
        <end position="180"/>
    </location>
</feature>
<dbReference type="EMBL" id="JANBOJ010000500">
    <property type="protein sequence ID" value="KAJ1719081.1"/>
    <property type="molecule type" value="Genomic_DNA"/>
</dbReference>
<proteinExistence type="predicted"/>
<feature type="region of interest" description="Disordered" evidence="1">
    <location>
        <begin position="20"/>
        <end position="49"/>
    </location>
</feature>
<gene>
    <name evidence="3" type="ORF">LPJ53_006089</name>
</gene>
<feature type="region of interest" description="Disordered" evidence="1">
    <location>
        <begin position="78"/>
        <end position="105"/>
    </location>
</feature>
<name>A0A9W8CP22_9FUNG</name>
<feature type="signal peptide" evidence="2">
    <location>
        <begin position="1"/>
        <end position="16"/>
    </location>
</feature>